<gene>
    <name evidence="1" type="ORF">FRX31_029134</name>
</gene>
<accession>A0A7J6V8J4</accession>
<evidence type="ECO:0000313" key="2">
    <source>
        <dbReference type="Proteomes" id="UP000554482"/>
    </source>
</evidence>
<name>A0A7J6V8J4_THATH</name>
<evidence type="ECO:0000313" key="1">
    <source>
        <dbReference type="EMBL" id="KAF5181283.1"/>
    </source>
</evidence>
<keyword evidence="2" id="KW-1185">Reference proteome</keyword>
<comment type="caution">
    <text evidence="1">The sequence shown here is derived from an EMBL/GenBank/DDBJ whole genome shotgun (WGS) entry which is preliminary data.</text>
</comment>
<sequence length="253" mass="29345">MALQLPEDDEEERMQYGEDVEPFIAALTQDGVLSHGSNSRPNQLFTTWQESNQEENLNVKNNNAEVKISQRQEQTSSDEQMTQHGSCCEKQEQPVGNLHEENALKEVGDSPPLIGEKPSEDDTIKYEEWEIKNPEYTSWEKKYNHWYQQYVCTASFIFGFQAKVPKVYVVTSKYEIPADISKNFSLQDYKEGITKAMDELAVYLTSFPHNHVLGSSRPFVREYIDRSEYFKRRISFCDHPTVVEGLNFIFGIF</sequence>
<dbReference type="EMBL" id="JABWDY010036336">
    <property type="protein sequence ID" value="KAF5181283.1"/>
    <property type="molecule type" value="Genomic_DNA"/>
</dbReference>
<organism evidence="1 2">
    <name type="scientific">Thalictrum thalictroides</name>
    <name type="common">Rue-anemone</name>
    <name type="synonym">Anemone thalictroides</name>
    <dbReference type="NCBI Taxonomy" id="46969"/>
    <lineage>
        <taxon>Eukaryota</taxon>
        <taxon>Viridiplantae</taxon>
        <taxon>Streptophyta</taxon>
        <taxon>Embryophyta</taxon>
        <taxon>Tracheophyta</taxon>
        <taxon>Spermatophyta</taxon>
        <taxon>Magnoliopsida</taxon>
        <taxon>Ranunculales</taxon>
        <taxon>Ranunculaceae</taxon>
        <taxon>Thalictroideae</taxon>
        <taxon>Thalictrum</taxon>
    </lineage>
</organism>
<proteinExistence type="predicted"/>
<dbReference type="AlphaFoldDB" id="A0A7J6V8J4"/>
<protein>
    <submittedName>
        <fullName evidence="1">Uncharacterized protein</fullName>
    </submittedName>
</protein>
<dbReference type="Proteomes" id="UP000554482">
    <property type="component" value="Unassembled WGS sequence"/>
</dbReference>
<reference evidence="1 2" key="1">
    <citation type="submission" date="2020-06" db="EMBL/GenBank/DDBJ databases">
        <title>Transcriptomic and genomic resources for Thalictrum thalictroides and T. hernandezii: Facilitating candidate gene discovery in an emerging model plant lineage.</title>
        <authorList>
            <person name="Arias T."/>
            <person name="Riano-Pachon D.M."/>
            <person name="Di Stilio V.S."/>
        </authorList>
    </citation>
    <scope>NUCLEOTIDE SEQUENCE [LARGE SCALE GENOMIC DNA]</scope>
    <source>
        <strain evidence="2">cv. WT478/WT964</strain>
        <tissue evidence="1">Leaves</tissue>
    </source>
</reference>